<evidence type="ECO:0000313" key="1">
    <source>
        <dbReference type="EMBL" id="PXV63566.1"/>
    </source>
</evidence>
<dbReference type="Proteomes" id="UP000247973">
    <property type="component" value="Unassembled WGS sequence"/>
</dbReference>
<dbReference type="EMBL" id="QICL01000013">
    <property type="protein sequence ID" value="PXV63566.1"/>
    <property type="molecule type" value="Genomic_DNA"/>
</dbReference>
<name>A0A2V3PMR8_9BACT</name>
<dbReference type="AlphaFoldDB" id="A0A2V3PMR8"/>
<gene>
    <name evidence="1" type="ORF">CLV62_11353</name>
</gene>
<reference evidence="1 2" key="1">
    <citation type="submission" date="2018-03" db="EMBL/GenBank/DDBJ databases">
        <title>Genomic Encyclopedia of Archaeal and Bacterial Type Strains, Phase II (KMG-II): from individual species to whole genera.</title>
        <authorList>
            <person name="Goeker M."/>
        </authorList>
    </citation>
    <scope>NUCLEOTIDE SEQUENCE [LARGE SCALE GENOMIC DNA]</scope>
    <source>
        <strain evidence="1 2">DSM 100214</strain>
    </source>
</reference>
<comment type="caution">
    <text evidence="1">The sequence shown here is derived from an EMBL/GenBank/DDBJ whole genome shotgun (WGS) entry which is preliminary data.</text>
</comment>
<proteinExistence type="predicted"/>
<protein>
    <submittedName>
        <fullName evidence="1">Uncharacterized protein</fullName>
    </submittedName>
</protein>
<organism evidence="1 2">
    <name type="scientific">Dysgonomonas alginatilytica</name>
    <dbReference type="NCBI Taxonomy" id="1605892"/>
    <lineage>
        <taxon>Bacteria</taxon>
        <taxon>Pseudomonadati</taxon>
        <taxon>Bacteroidota</taxon>
        <taxon>Bacteroidia</taxon>
        <taxon>Bacteroidales</taxon>
        <taxon>Dysgonomonadaceae</taxon>
        <taxon>Dysgonomonas</taxon>
    </lineage>
</organism>
<keyword evidence="2" id="KW-1185">Reference proteome</keyword>
<dbReference type="InterPro" id="IPR054207">
    <property type="entry name" value="DUF6913"/>
</dbReference>
<dbReference type="RefSeq" id="WP_110310889.1">
    <property type="nucleotide sequence ID" value="NZ_QICL01000013.1"/>
</dbReference>
<accession>A0A2V3PMR8</accession>
<evidence type="ECO:0000313" key="2">
    <source>
        <dbReference type="Proteomes" id="UP000247973"/>
    </source>
</evidence>
<sequence>MLDYFLQRSIQSELKNNKRQHKFLNFERMQNVVVLFDIQDWEMVVPIIEDMKKHGKYVMPWTVKPKSVQGQAPLPTLPSNVRIIDTHRDLDWKRLIRPAILAEFDNLKYDTFLDLSLEPNDYTKSLLVRNKSNFCLGFTKREEKLYDFIILKEEDQSLFEAYEQLKIYLAHIQ</sequence>
<dbReference type="Pfam" id="PF21857">
    <property type="entry name" value="DUF6913"/>
    <property type="match status" value="1"/>
</dbReference>